<accession>A0ACC0UE79</accession>
<keyword evidence="2" id="KW-1185">Reference proteome</keyword>
<protein>
    <submittedName>
        <fullName evidence="1">Uncharacterized protein</fullName>
    </submittedName>
</protein>
<name>A0ACC0UE79_9AGAM</name>
<comment type="caution">
    <text evidence="1">The sequence shown here is derived from an EMBL/GenBank/DDBJ whole genome shotgun (WGS) entry which is preliminary data.</text>
</comment>
<dbReference type="EMBL" id="JAGFNK010000055">
    <property type="protein sequence ID" value="KAI9509812.1"/>
    <property type="molecule type" value="Genomic_DNA"/>
</dbReference>
<reference evidence="1" key="1">
    <citation type="submission" date="2021-03" db="EMBL/GenBank/DDBJ databases">
        <title>Evolutionary priming and transition to the ectomycorrhizal habit in an iconic lineage of mushroom-forming fungi: is preadaptation a requirement?</title>
        <authorList>
            <consortium name="DOE Joint Genome Institute"/>
            <person name="Looney B.P."/>
            <person name="Miyauchi S."/>
            <person name="Morin E."/>
            <person name="Drula E."/>
            <person name="Courty P.E."/>
            <person name="Chicoki N."/>
            <person name="Fauchery L."/>
            <person name="Kohler A."/>
            <person name="Kuo A."/>
            <person name="LaButti K."/>
            <person name="Pangilinan J."/>
            <person name="Lipzen A."/>
            <person name="Riley R."/>
            <person name="Andreopoulos W."/>
            <person name="He G."/>
            <person name="Johnson J."/>
            <person name="Barry K.W."/>
            <person name="Grigoriev I.V."/>
            <person name="Nagy L."/>
            <person name="Hibbett D."/>
            <person name="Henrissat B."/>
            <person name="Matheny P.B."/>
            <person name="Labbe J."/>
            <person name="Martin A.F."/>
        </authorList>
    </citation>
    <scope>NUCLEOTIDE SEQUENCE</scope>
    <source>
        <strain evidence="1">BPL698</strain>
    </source>
</reference>
<proteinExistence type="predicted"/>
<sequence length="279" mass="31618">MDRPNIPRHTVGTHDNGPLSQEYYKRAVYQSAPRCFEVDSLPPRKFGRSYRFGLRIYPILGDRVSTSSEGTTSDSTSDYEIWRSWDDCLWFQDSLELRYGVLSREKRHRLQAGKGVKKNGMYIHDRASSFESLPPGPDPRSVAKSIHGYLPKLTKRGTFFRASQETVVQRRMELDAFLEAFLRKDVPTLIQELRQDRVILDFFGYWRRDHDLATKMSAQQPAIAPGDSVGTRSLSSFFSGSIVSFPAPHTPLSPASSSSMRSASLPQPSPHSRSHSSFV</sequence>
<evidence type="ECO:0000313" key="1">
    <source>
        <dbReference type="EMBL" id="KAI9509812.1"/>
    </source>
</evidence>
<dbReference type="Proteomes" id="UP001207468">
    <property type="component" value="Unassembled WGS sequence"/>
</dbReference>
<organism evidence="1 2">
    <name type="scientific">Russula earlei</name>
    <dbReference type="NCBI Taxonomy" id="71964"/>
    <lineage>
        <taxon>Eukaryota</taxon>
        <taxon>Fungi</taxon>
        <taxon>Dikarya</taxon>
        <taxon>Basidiomycota</taxon>
        <taxon>Agaricomycotina</taxon>
        <taxon>Agaricomycetes</taxon>
        <taxon>Russulales</taxon>
        <taxon>Russulaceae</taxon>
        <taxon>Russula</taxon>
    </lineage>
</organism>
<gene>
    <name evidence="1" type="ORF">F5148DRAFT_694282</name>
</gene>
<evidence type="ECO:0000313" key="2">
    <source>
        <dbReference type="Proteomes" id="UP001207468"/>
    </source>
</evidence>